<evidence type="ECO:0000256" key="13">
    <source>
        <dbReference type="ARBA" id="ARBA00023167"/>
    </source>
</evidence>
<evidence type="ECO:0000256" key="8">
    <source>
        <dbReference type="ARBA" id="ARBA00022697"/>
    </source>
</evidence>
<dbReference type="GO" id="GO:0051287">
    <property type="term" value="F:NAD binding"/>
    <property type="evidence" value="ECO:0007669"/>
    <property type="project" value="InterPro"/>
</dbReference>
<comment type="caution">
    <text evidence="15">Lacks conserved residue(s) required for the propagation of feature annotation.</text>
</comment>
<dbReference type="OrthoDB" id="9805684at2"/>
<dbReference type="InterPro" id="IPR012080">
    <property type="entry name" value="Asp_semialdehyde_DH"/>
</dbReference>
<evidence type="ECO:0000256" key="15">
    <source>
        <dbReference type="HAMAP-Rule" id="MF_02121"/>
    </source>
</evidence>
<dbReference type="PIRSF" id="PIRSF000148">
    <property type="entry name" value="ASA_dh"/>
    <property type="match status" value="1"/>
</dbReference>
<dbReference type="InterPro" id="IPR012280">
    <property type="entry name" value="Semialdhyde_DH_dimer_dom"/>
</dbReference>
<feature type="active site" description="Proton acceptor" evidence="15 16">
    <location>
        <position position="243"/>
    </location>
</feature>
<dbReference type="PANTHER" id="PTHR46278:SF2">
    <property type="entry name" value="ASPARTATE-SEMIALDEHYDE DEHYDROGENASE"/>
    <property type="match status" value="1"/>
</dbReference>
<dbReference type="NCBIfam" id="NF011456">
    <property type="entry name" value="PRK14874.1"/>
    <property type="match status" value="1"/>
</dbReference>
<dbReference type="GO" id="GO:0009089">
    <property type="term" value="P:lysine biosynthetic process via diaminopimelate"/>
    <property type="evidence" value="ECO:0007669"/>
    <property type="project" value="UniProtKB-UniRule"/>
</dbReference>
<evidence type="ECO:0000256" key="10">
    <source>
        <dbReference type="ARBA" id="ARBA00022915"/>
    </source>
</evidence>
<keyword evidence="19" id="KW-1185">Reference proteome</keyword>
<evidence type="ECO:0000256" key="11">
    <source>
        <dbReference type="ARBA" id="ARBA00023002"/>
    </source>
</evidence>
<feature type="binding site" evidence="15">
    <location>
        <begin position="13"/>
        <end position="16"/>
    </location>
    <ligand>
        <name>NADP(+)</name>
        <dbReference type="ChEBI" id="CHEBI:58349"/>
    </ligand>
</feature>
<dbReference type="NCBIfam" id="TIGR01296">
    <property type="entry name" value="asd_B"/>
    <property type="match status" value="1"/>
</dbReference>
<organism evidence="18 19">
    <name type="scientific">Lawsonia intracellularis (strain PHE/MN1-00)</name>
    <dbReference type="NCBI Taxonomy" id="363253"/>
    <lineage>
        <taxon>Bacteria</taxon>
        <taxon>Pseudomonadati</taxon>
        <taxon>Thermodesulfobacteriota</taxon>
        <taxon>Desulfovibrionia</taxon>
        <taxon>Desulfovibrionales</taxon>
        <taxon>Desulfovibrionaceae</taxon>
        <taxon>Lawsonia</taxon>
    </lineage>
</organism>
<dbReference type="RefSeq" id="WP_011527034.1">
    <property type="nucleotide sequence ID" value="NC_008011.1"/>
</dbReference>
<dbReference type="GO" id="GO:0046983">
    <property type="term" value="F:protein dimerization activity"/>
    <property type="evidence" value="ECO:0007669"/>
    <property type="project" value="InterPro"/>
</dbReference>
<evidence type="ECO:0000256" key="2">
    <source>
        <dbReference type="ARBA" id="ARBA00005076"/>
    </source>
</evidence>
<evidence type="ECO:0000256" key="3">
    <source>
        <dbReference type="ARBA" id="ARBA00005097"/>
    </source>
</evidence>
<dbReference type="InterPro" id="IPR036291">
    <property type="entry name" value="NAD(P)-bd_dom_sf"/>
</dbReference>
<comment type="pathway">
    <text evidence="2 15">Amino-acid biosynthesis; L-lysine biosynthesis via DAP pathway; (S)-tetrahydrodipicolinate from L-aspartate: step 2/4.</text>
</comment>
<gene>
    <name evidence="15 18" type="primary">asd</name>
    <name evidence="18" type="ordered locus">LI0951</name>
</gene>
<dbReference type="SUPFAM" id="SSF51735">
    <property type="entry name" value="NAD(P)-binding Rossmann-fold domains"/>
    <property type="match status" value="1"/>
</dbReference>
<dbReference type="STRING" id="363253.LI0951"/>
<dbReference type="GO" id="GO:0019877">
    <property type="term" value="P:diaminopimelate biosynthetic process"/>
    <property type="evidence" value="ECO:0007669"/>
    <property type="project" value="UniProtKB-UniRule"/>
</dbReference>
<protein>
    <recommendedName>
        <fullName evidence="6 15">Aspartate-semialdehyde dehydrogenase</fullName>
        <shortName evidence="15">ASA dehydrogenase</shortName>
        <shortName evidence="15">ASADH</shortName>
        <ecNumber evidence="6 15">1.2.1.11</ecNumber>
    </recommendedName>
    <alternativeName>
        <fullName evidence="15">Aspartate-beta-semialdehyde dehydrogenase</fullName>
    </alternativeName>
</protein>
<dbReference type="Gene3D" id="3.40.50.720">
    <property type="entry name" value="NAD(P)-binding Rossmann-like Domain"/>
    <property type="match status" value="1"/>
</dbReference>
<dbReference type="Gene3D" id="3.30.360.10">
    <property type="entry name" value="Dihydrodipicolinate Reductase, domain 2"/>
    <property type="match status" value="1"/>
</dbReference>
<dbReference type="InterPro" id="IPR000534">
    <property type="entry name" value="Semialdehyde_DH_NAD-bd"/>
</dbReference>
<dbReference type="EMBL" id="AM180252">
    <property type="protein sequence ID" value="CAJ55005.1"/>
    <property type="molecule type" value="Genomic_DNA"/>
</dbReference>
<dbReference type="HAMAP" id="MF_02121">
    <property type="entry name" value="ASADH"/>
    <property type="match status" value="1"/>
</dbReference>
<dbReference type="SUPFAM" id="SSF55347">
    <property type="entry name" value="Glyceraldehyde-3-phosphate dehydrogenase-like, C-terminal domain"/>
    <property type="match status" value="1"/>
</dbReference>
<keyword evidence="11 15" id="KW-0560">Oxidoreductase</keyword>
<keyword evidence="9 15" id="KW-0521">NADP</keyword>
<evidence type="ECO:0000256" key="1">
    <source>
        <dbReference type="ARBA" id="ARBA00005021"/>
    </source>
</evidence>
<feature type="binding site" evidence="15">
    <location>
        <begin position="160"/>
        <end position="161"/>
    </location>
    <ligand>
        <name>NADP(+)</name>
        <dbReference type="ChEBI" id="CHEBI:58349"/>
    </ligand>
</feature>
<comment type="subunit">
    <text evidence="5 15">Homodimer.</text>
</comment>
<feature type="binding site" evidence="15">
    <location>
        <position position="316"/>
    </location>
    <ligand>
        <name>NADP(+)</name>
        <dbReference type="ChEBI" id="CHEBI:58349"/>
    </ligand>
</feature>
<dbReference type="GO" id="GO:0004073">
    <property type="term" value="F:aspartate-semialdehyde dehydrogenase activity"/>
    <property type="evidence" value="ECO:0007669"/>
    <property type="project" value="UniProtKB-UniRule"/>
</dbReference>
<comment type="catalytic activity">
    <reaction evidence="14 15">
        <text>L-aspartate 4-semialdehyde + phosphate + NADP(+) = 4-phospho-L-aspartate + NADPH + H(+)</text>
        <dbReference type="Rhea" id="RHEA:24284"/>
        <dbReference type="ChEBI" id="CHEBI:15378"/>
        <dbReference type="ChEBI" id="CHEBI:43474"/>
        <dbReference type="ChEBI" id="CHEBI:57535"/>
        <dbReference type="ChEBI" id="CHEBI:57783"/>
        <dbReference type="ChEBI" id="CHEBI:58349"/>
        <dbReference type="ChEBI" id="CHEBI:537519"/>
        <dbReference type="EC" id="1.2.1.11"/>
    </reaction>
</comment>
<keyword evidence="10 15" id="KW-0220">Diaminopimelate biosynthesis</keyword>
<dbReference type="KEGG" id="lip:LI0951"/>
<dbReference type="CDD" id="cd02316">
    <property type="entry name" value="VcASADH2_like_N"/>
    <property type="match status" value="1"/>
</dbReference>
<feature type="active site" description="Acyl-thioester intermediate" evidence="15 16">
    <location>
        <position position="130"/>
    </location>
</feature>
<evidence type="ECO:0000256" key="4">
    <source>
        <dbReference type="ARBA" id="ARBA00010584"/>
    </source>
</evidence>
<evidence type="ECO:0000256" key="5">
    <source>
        <dbReference type="ARBA" id="ARBA00011738"/>
    </source>
</evidence>
<dbReference type="SMART" id="SM00859">
    <property type="entry name" value="Semialdhyde_dh"/>
    <property type="match status" value="1"/>
</dbReference>
<dbReference type="eggNOG" id="COG0136">
    <property type="taxonomic scope" value="Bacteria"/>
</dbReference>
<dbReference type="GO" id="GO:0071266">
    <property type="term" value="P:'de novo' L-methionine biosynthetic process"/>
    <property type="evidence" value="ECO:0007669"/>
    <property type="project" value="UniProtKB-UniRule"/>
</dbReference>
<dbReference type="Pfam" id="PF02774">
    <property type="entry name" value="Semialdhyde_dhC"/>
    <property type="match status" value="1"/>
</dbReference>
<comment type="pathway">
    <text evidence="1 15">Amino-acid biosynthesis; L-methionine biosynthesis via de novo pathway; L-homoserine from L-aspartate: step 2/3.</text>
</comment>
<dbReference type="GO" id="GO:0050661">
    <property type="term" value="F:NADP binding"/>
    <property type="evidence" value="ECO:0007669"/>
    <property type="project" value="UniProtKB-UniRule"/>
</dbReference>
<name>Q1MPS2_LAWIP</name>
<reference evidence="18 19" key="1">
    <citation type="submission" date="2005-11" db="EMBL/GenBank/DDBJ databases">
        <title>The complete genome sequence of Lawsonia intracellularis: the causative agent of proliferative enteropathy.</title>
        <authorList>
            <person name="Kaur K."/>
            <person name="Zhang Q."/>
            <person name="Beckler D."/>
            <person name="Munir S."/>
            <person name="Li L."/>
            <person name="Kinsley K."/>
            <person name="Herron L."/>
            <person name="Peterson A."/>
            <person name="May B."/>
            <person name="Singh S."/>
            <person name="Gebhart C."/>
            <person name="Kapur V."/>
        </authorList>
    </citation>
    <scope>NUCLEOTIDE SEQUENCE [LARGE SCALE GENOMIC DNA]</scope>
    <source>
        <strain evidence="18 19">PHE/MN1-00</strain>
    </source>
</reference>
<evidence type="ECO:0000256" key="7">
    <source>
        <dbReference type="ARBA" id="ARBA00022605"/>
    </source>
</evidence>
<evidence type="ECO:0000256" key="14">
    <source>
        <dbReference type="ARBA" id="ARBA00047891"/>
    </source>
</evidence>
<dbReference type="UniPathway" id="UPA00034">
    <property type="reaction ID" value="UER00016"/>
</dbReference>
<accession>Q1MPS2</accession>
<sequence length="347" mass="38401">MSKKPVIAIVGATGAVGRECIKLFEERNFPLNDIKLFASSQSVGIKIPFNSDELSVQEITDQSLQDVDIAIFSAGSEVSKKYAPIAVSSGCVVIDNSSHWRMDDRCPLVIPEVNAHTLDNHRGIIANPNCSTIQLIVVLAPLHNIGKIKRIIVSTYQSVSGTGQKGINEIEKQTLQIFNLQQPEVTIYPHRIAFNCIPHIDSFLDNDYTKEEMKITNETKKIFDDPAIKVTATCVRVPVFYGHSESVNIEMENKITPQQARAILSQAPGVCVYDNPKENMYPTPLDATGEDLTFVGRIREDHSIDNGLNLWIVADNVRKGAALNAIQIAEHLVNNDLLTIDNPNLFL</sequence>
<feature type="binding site" evidence="15">
    <location>
        <position position="236"/>
    </location>
    <ligand>
        <name>substrate</name>
    </ligand>
</feature>
<comment type="function">
    <text evidence="15">Catalyzes the NADPH-dependent formation of L-aspartate-semialdehyde (L-ASA) by the reductive dephosphorylation of L-aspartyl-4-phosphate.</text>
</comment>
<dbReference type="PANTHER" id="PTHR46278">
    <property type="entry name" value="DEHYDROGENASE, PUTATIVE-RELATED"/>
    <property type="match status" value="1"/>
</dbReference>
<keyword evidence="7 15" id="KW-0028">Amino-acid biosynthesis</keyword>
<feature type="binding site" evidence="15">
    <location>
        <position position="157"/>
    </location>
    <ligand>
        <name>substrate</name>
    </ligand>
</feature>
<evidence type="ECO:0000313" key="18">
    <source>
        <dbReference type="EMBL" id="CAJ55005.1"/>
    </source>
</evidence>
<evidence type="ECO:0000256" key="16">
    <source>
        <dbReference type="PIRSR" id="PIRSR000148-1"/>
    </source>
</evidence>
<dbReference type="UniPathway" id="UPA00051">
    <property type="reaction ID" value="UER00464"/>
</dbReference>
<feature type="domain" description="Semialdehyde dehydrogenase NAD-binding" evidence="17">
    <location>
        <begin position="6"/>
        <end position="121"/>
    </location>
</feature>
<keyword evidence="8 15" id="KW-0791">Threonine biosynthesis</keyword>
<comment type="pathway">
    <text evidence="3 15">Amino-acid biosynthesis; L-threonine biosynthesis; L-threonine from L-aspartate: step 2/5.</text>
</comment>
<evidence type="ECO:0000259" key="17">
    <source>
        <dbReference type="SMART" id="SM00859"/>
    </source>
</evidence>
<dbReference type="Pfam" id="PF01118">
    <property type="entry name" value="Semialdhyde_dh"/>
    <property type="match status" value="1"/>
</dbReference>
<evidence type="ECO:0000313" key="19">
    <source>
        <dbReference type="Proteomes" id="UP000002430"/>
    </source>
</evidence>
<feature type="binding site" evidence="15">
    <location>
        <position position="101"/>
    </location>
    <ligand>
        <name>phosphate</name>
        <dbReference type="ChEBI" id="CHEBI:43474"/>
    </ligand>
</feature>
<dbReference type="CDD" id="cd18131">
    <property type="entry name" value="ASADH_C_bac_euk_like"/>
    <property type="match status" value="1"/>
</dbReference>
<dbReference type="GO" id="GO:0009097">
    <property type="term" value="P:isoleucine biosynthetic process"/>
    <property type="evidence" value="ECO:0007669"/>
    <property type="project" value="UniProtKB-UniRule"/>
</dbReference>
<proteinExistence type="inferred from homology"/>
<keyword evidence="13 15" id="KW-0486">Methionine biosynthesis</keyword>
<dbReference type="EC" id="1.2.1.11" evidence="6 15"/>
<evidence type="ECO:0000256" key="12">
    <source>
        <dbReference type="ARBA" id="ARBA00023154"/>
    </source>
</evidence>
<dbReference type="Proteomes" id="UP000002430">
    <property type="component" value="Chromosome"/>
</dbReference>
<keyword evidence="12 15" id="KW-0457">Lysine biosynthesis</keyword>
<dbReference type="UniPathway" id="UPA00050">
    <property type="reaction ID" value="UER00463"/>
</dbReference>
<dbReference type="InterPro" id="IPR005986">
    <property type="entry name" value="Asp_semialdehyde_DH_beta"/>
</dbReference>
<comment type="similarity">
    <text evidence="4 15">Belongs to the aspartate-semialdehyde dehydrogenase family.</text>
</comment>
<evidence type="ECO:0000256" key="6">
    <source>
        <dbReference type="ARBA" id="ARBA00013120"/>
    </source>
</evidence>
<dbReference type="GO" id="GO:0009088">
    <property type="term" value="P:threonine biosynthetic process"/>
    <property type="evidence" value="ECO:0007669"/>
    <property type="project" value="UniProtKB-UniRule"/>
</dbReference>
<dbReference type="HOGENOM" id="CLU_049966_0_1_7"/>
<dbReference type="AlphaFoldDB" id="Q1MPS2"/>
<evidence type="ECO:0000256" key="9">
    <source>
        <dbReference type="ARBA" id="ARBA00022857"/>
    </source>
</evidence>